<feature type="non-terminal residue" evidence="10">
    <location>
        <position position="1"/>
    </location>
</feature>
<organism evidence="11">
    <name type="scientific">Harpegnathos saltator</name>
    <name type="common">Jerdon's jumping ant</name>
    <dbReference type="NCBI Taxonomy" id="610380"/>
    <lineage>
        <taxon>Eukaryota</taxon>
        <taxon>Metazoa</taxon>
        <taxon>Ecdysozoa</taxon>
        <taxon>Arthropoda</taxon>
        <taxon>Hexapoda</taxon>
        <taxon>Insecta</taxon>
        <taxon>Pterygota</taxon>
        <taxon>Neoptera</taxon>
        <taxon>Endopterygota</taxon>
        <taxon>Hymenoptera</taxon>
        <taxon>Apocrita</taxon>
        <taxon>Aculeata</taxon>
        <taxon>Formicoidea</taxon>
        <taxon>Formicidae</taxon>
        <taxon>Ponerinae</taxon>
        <taxon>Ponerini</taxon>
        <taxon>Harpegnathos</taxon>
    </lineage>
</organism>
<dbReference type="InParanoid" id="E2BU19"/>
<dbReference type="OrthoDB" id="10254737at2759"/>
<keyword evidence="11" id="KW-1185">Reference proteome</keyword>
<gene>
    <name evidence="10" type="ORF">EAI_00161</name>
</gene>
<dbReference type="InterPro" id="IPR000649">
    <property type="entry name" value="IF-2B-related"/>
</dbReference>
<dbReference type="GO" id="GO:0003743">
    <property type="term" value="F:translation initiation factor activity"/>
    <property type="evidence" value="ECO:0007669"/>
    <property type="project" value="UniProtKB-KW"/>
</dbReference>
<comment type="similarity">
    <text evidence="2 9">Belongs to the eIF-2B alpha/beta/delta subunits family.</text>
</comment>
<evidence type="ECO:0000256" key="3">
    <source>
        <dbReference type="ARBA" id="ARBA00022490"/>
    </source>
</evidence>
<dbReference type="GO" id="GO:0005829">
    <property type="term" value="C:cytosol"/>
    <property type="evidence" value="ECO:0007669"/>
    <property type="project" value="UniProtKB-SubCell"/>
</dbReference>
<feature type="non-terminal residue" evidence="10">
    <location>
        <position position="157"/>
    </location>
</feature>
<evidence type="ECO:0000256" key="5">
    <source>
        <dbReference type="ARBA" id="ARBA00022917"/>
    </source>
</evidence>
<dbReference type="Gene3D" id="3.40.50.10470">
    <property type="entry name" value="Translation initiation factor eif-2b, domain 2"/>
    <property type="match status" value="1"/>
</dbReference>
<evidence type="ECO:0000256" key="7">
    <source>
        <dbReference type="ARBA" id="ARBA00044356"/>
    </source>
</evidence>
<evidence type="ECO:0000256" key="9">
    <source>
        <dbReference type="RuleBase" id="RU003814"/>
    </source>
</evidence>
<dbReference type="Pfam" id="PF01008">
    <property type="entry name" value="IF-2B"/>
    <property type="match status" value="1"/>
</dbReference>
<accession>E2BU19</accession>
<evidence type="ECO:0000256" key="4">
    <source>
        <dbReference type="ARBA" id="ARBA00022540"/>
    </source>
</evidence>
<dbReference type="SUPFAM" id="SSF100950">
    <property type="entry name" value="NagB/RpiA/CoA transferase-like"/>
    <property type="match status" value="1"/>
</dbReference>
<evidence type="ECO:0000256" key="6">
    <source>
        <dbReference type="ARBA" id="ARBA00044147"/>
    </source>
</evidence>
<proteinExistence type="inferred from homology"/>
<dbReference type="EMBL" id="GL450570">
    <property type="protein sequence ID" value="EFN80811.1"/>
    <property type="molecule type" value="Genomic_DNA"/>
</dbReference>
<evidence type="ECO:0000313" key="11">
    <source>
        <dbReference type="Proteomes" id="UP000008237"/>
    </source>
</evidence>
<name>E2BU19_HARSA</name>
<dbReference type="AlphaFoldDB" id="E2BU19"/>
<comment type="subunit">
    <text evidence="8">Component of the translation initiation factor 2B (eIF2B) complex which is a heterodecamer of two sets of five different subunits: alpha, beta, gamma, delta and epsilon. Subunits alpha, beta and delta comprise a regulatory subcomplex and subunits epsilon and gamma comprise a catalytic subcomplex. Within the complex, the hexameric regulatory complex resides at the center, with the two heterodimeric catalytic subcomplexes bound on opposite sides.</text>
</comment>
<dbReference type="PANTHER" id="PTHR10233:SF14">
    <property type="entry name" value="TRANSLATION INITIATION FACTOR EIF-2B SUBUNIT DELTA"/>
    <property type="match status" value="1"/>
</dbReference>
<dbReference type="PANTHER" id="PTHR10233">
    <property type="entry name" value="TRANSLATION INITIATION FACTOR EIF-2B"/>
    <property type="match status" value="1"/>
</dbReference>
<evidence type="ECO:0000256" key="1">
    <source>
        <dbReference type="ARBA" id="ARBA00004514"/>
    </source>
</evidence>
<keyword evidence="3" id="KW-0963">Cytoplasm</keyword>
<protein>
    <recommendedName>
        <fullName evidence="6">Translation initiation factor eIF2B subunit delta</fullName>
    </recommendedName>
    <alternativeName>
        <fullName evidence="7">eIF2B GDP-GTP exchange factor subunit delta</fullName>
    </alternativeName>
</protein>
<dbReference type="STRING" id="610380.E2BU19"/>
<evidence type="ECO:0000256" key="2">
    <source>
        <dbReference type="ARBA" id="ARBA00007251"/>
    </source>
</evidence>
<dbReference type="InterPro" id="IPR042529">
    <property type="entry name" value="IF_2B-like_C"/>
</dbReference>
<reference evidence="10 11" key="1">
    <citation type="journal article" date="2010" name="Science">
        <title>Genomic comparison of the ants Camponotus floridanus and Harpegnathos saltator.</title>
        <authorList>
            <person name="Bonasio R."/>
            <person name="Zhang G."/>
            <person name="Ye C."/>
            <person name="Mutti N.S."/>
            <person name="Fang X."/>
            <person name="Qin N."/>
            <person name="Donahue G."/>
            <person name="Yang P."/>
            <person name="Li Q."/>
            <person name="Li C."/>
            <person name="Zhang P."/>
            <person name="Huang Z."/>
            <person name="Berger S.L."/>
            <person name="Reinberg D."/>
            <person name="Wang J."/>
            <person name="Liebig J."/>
        </authorList>
    </citation>
    <scope>NUCLEOTIDE SEQUENCE [LARGE SCALE GENOMIC DNA]</scope>
    <source>
        <strain evidence="10 11">R22 G/1</strain>
    </source>
</reference>
<dbReference type="Proteomes" id="UP000008237">
    <property type="component" value="Unassembled WGS sequence"/>
</dbReference>
<sequence length="157" mass="17065">QAKTKLTGIIDTYITEQIQLAGKAISITIQTKISNGNIILIYGFSSLIYNILVDAHAAGKQFRVIVVDGRPWLEGREQLKRLAKHGINCSYMFINAVSFIMSEVSKVFLSAHAILANGAVMSRVGTSQIALIAKAFNVPVLVACETHKTCGRVQTDS</sequence>
<keyword evidence="4 10" id="KW-0396">Initiation factor</keyword>
<keyword evidence="5" id="KW-0648">Protein biosynthesis</keyword>
<evidence type="ECO:0000256" key="8">
    <source>
        <dbReference type="ARBA" id="ARBA00046432"/>
    </source>
</evidence>
<comment type="subcellular location">
    <subcellularLocation>
        <location evidence="1">Cytoplasm</location>
        <location evidence="1">Cytosol</location>
    </subcellularLocation>
</comment>
<dbReference type="InterPro" id="IPR037171">
    <property type="entry name" value="NagB/RpiA_transferase-like"/>
</dbReference>
<evidence type="ECO:0000313" key="10">
    <source>
        <dbReference type="EMBL" id="EFN80811.1"/>
    </source>
</evidence>
<dbReference type="OMA" id="CETHKTC"/>